<keyword evidence="3" id="KW-1185">Reference proteome</keyword>
<dbReference type="InterPro" id="IPR006771">
    <property type="entry name" value="CetA-like"/>
</dbReference>
<dbReference type="AlphaFoldDB" id="A0A6A7AI79"/>
<organism evidence="2 3">
    <name type="scientific">Ophiobolus disseminans</name>
    <dbReference type="NCBI Taxonomy" id="1469910"/>
    <lineage>
        <taxon>Eukaryota</taxon>
        <taxon>Fungi</taxon>
        <taxon>Dikarya</taxon>
        <taxon>Ascomycota</taxon>
        <taxon>Pezizomycotina</taxon>
        <taxon>Dothideomycetes</taxon>
        <taxon>Pleosporomycetidae</taxon>
        <taxon>Pleosporales</taxon>
        <taxon>Pleosporineae</taxon>
        <taxon>Phaeosphaeriaceae</taxon>
        <taxon>Ophiobolus</taxon>
    </lineage>
</organism>
<feature type="chain" id="PRO_5025519554" description="BYS1 domain protein" evidence="1">
    <location>
        <begin position="18"/>
        <end position="151"/>
    </location>
</feature>
<protein>
    <recommendedName>
        <fullName evidence="4">BYS1 domain protein</fullName>
    </recommendedName>
</protein>
<keyword evidence="1" id="KW-0732">Signal</keyword>
<dbReference type="EMBL" id="MU006217">
    <property type="protein sequence ID" value="KAF2832408.1"/>
    <property type="molecule type" value="Genomic_DNA"/>
</dbReference>
<dbReference type="Proteomes" id="UP000799424">
    <property type="component" value="Unassembled WGS sequence"/>
</dbReference>
<evidence type="ECO:0000313" key="3">
    <source>
        <dbReference type="Proteomes" id="UP000799424"/>
    </source>
</evidence>
<proteinExistence type="predicted"/>
<dbReference type="Pfam" id="PF04681">
    <property type="entry name" value="Bys1"/>
    <property type="match status" value="1"/>
</dbReference>
<sequence length="151" mass="16124">MRVIVPYLLALATSVSAAGTAVVLNNSTASFYAWSVGGSIGPRQKVVSGGIYWEPLHRDEKTGGIAIKMTRGSDGLFNGEPQQVFSYNLDGAQVWYDLSSVFGAPFVGYRVEVTSDTGGPISWPAGTHPGGSQVKVTSSVENVWFTVYDKE</sequence>
<feature type="signal peptide" evidence="1">
    <location>
        <begin position="1"/>
        <end position="17"/>
    </location>
</feature>
<dbReference type="PANTHER" id="PTHR36195:SF4">
    <property type="entry name" value="DOMAIN PROTEIN, PUTATIVE (AFU_ORTHOLOGUE AFUA_5G01990)-RELATED"/>
    <property type="match status" value="1"/>
</dbReference>
<gene>
    <name evidence="2" type="ORF">CC86DRAFT_424878</name>
</gene>
<evidence type="ECO:0000256" key="1">
    <source>
        <dbReference type="SAM" id="SignalP"/>
    </source>
</evidence>
<dbReference type="OrthoDB" id="3682664at2759"/>
<accession>A0A6A7AI79</accession>
<reference evidence="2" key="1">
    <citation type="journal article" date="2020" name="Stud. Mycol.">
        <title>101 Dothideomycetes genomes: a test case for predicting lifestyles and emergence of pathogens.</title>
        <authorList>
            <person name="Haridas S."/>
            <person name="Albert R."/>
            <person name="Binder M."/>
            <person name="Bloem J."/>
            <person name="Labutti K."/>
            <person name="Salamov A."/>
            <person name="Andreopoulos B."/>
            <person name="Baker S."/>
            <person name="Barry K."/>
            <person name="Bills G."/>
            <person name="Bluhm B."/>
            <person name="Cannon C."/>
            <person name="Castanera R."/>
            <person name="Culley D."/>
            <person name="Daum C."/>
            <person name="Ezra D."/>
            <person name="Gonzalez J."/>
            <person name="Henrissat B."/>
            <person name="Kuo A."/>
            <person name="Liang C."/>
            <person name="Lipzen A."/>
            <person name="Lutzoni F."/>
            <person name="Magnuson J."/>
            <person name="Mondo S."/>
            <person name="Nolan M."/>
            <person name="Ohm R."/>
            <person name="Pangilinan J."/>
            <person name="Park H.-J."/>
            <person name="Ramirez L."/>
            <person name="Alfaro M."/>
            <person name="Sun H."/>
            <person name="Tritt A."/>
            <person name="Yoshinaga Y."/>
            <person name="Zwiers L.-H."/>
            <person name="Turgeon B."/>
            <person name="Goodwin S."/>
            <person name="Spatafora J."/>
            <person name="Crous P."/>
            <person name="Grigoriev I."/>
        </authorList>
    </citation>
    <scope>NUCLEOTIDE SEQUENCE</scope>
    <source>
        <strain evidence="2">CBS 113818</strain>
    </source>
</reference>
<evidence type="ECO:0000313" key="2">
    <source>
        <dbReference type="EMBL" id="KAF2832408.1"/>
    </source>
</evidence>
<dbReference type="PANTHER" id="PTHR36195">
    <property type="entry name" value="DOMAIN PROTEIN, PUTATIVE (AFU_ORTHOLOGUE AFUA_5G01990)-RELATED-RELATED"/>
    <property type="match status" value="1"/>
</dbReference>
<evidence type="ECO:0008006" key="4">
    <source>
        <dbReference type="Google" id="ProtNLM"/>
    </source>
</evidence>
<name>A0A6A7AI79_9PLEO</name>